<dbReference type="Pfam" id="PF19871">
    <property type="entry name" value="DUF6344"/>
    <property type="match status" value="1"/>
</dbReference>
<organism evidence="3 4">
    <name type="scientific">Streptomyces zhihengii</name>
    <dbReference type="NCBI Taxonomy" id="1818004"/>
    <lineage>
        <taxon>Bacteria</taxon>
        <taxon>Bacillati</taxon>
        <taxon>Actinomycetota</taxon>
        <taxon>Actinomycetes</taxon>
        <taxon>Kitasatosporales</taxon>
        <taxon>Streptomycetaceae</taxon>
        <taxon>Streptomyces</taxon>
    </lineage>
</organism>
<feature type="chain" id="PRO_5047252050" evidence="2">
    <location>
        <begin position="34"/>
        <end position="239"/>
    </location>
</feature>
<feature type="signal peptide" evidence="2">
    <location>
        <begin position="1"/>
        <end position="33"/>
    </location>
</feature>
<keyword evidence="2" id="KW-0732">Signal</keyword>
<proteinExistence type="predicted"/>
<feature type="region of interest" description="Disordered" evidence="1">
    <location>
        <begin position="33"/>
        <end position="239"/>
    </location>
</feature>
<feature type="compositionally biased region" description="Low complexity" evidence="1">
    <location>
        <begin position="33"/>
        <end position="43"/>
    </location>
</feature>
<feature type="compositionally biased region" description="Low complexity" evidence="1">
    <location>
        <begin position="108"/>
        <end position="135"/>
    </location>
</feature>
<dbReference type="InterPro" id="IPR045925">
    <property type="entry name" value="DUF6344"/>
</dbReference>
<accession>A0ABS2USN0</accession>
<evidence type="ECO:0000313" key="3">
    <source>
        <dbReference type="EMBL" id="MBM9620464.1"/>
    </source>
</evidence>
<reference evidence="3 4" key="1">
    <citation type="journal article" date="2016" name="Arch. Microbiol.">
        <title>Streptomyces zhihengii sp. nov., isolated from rhizospheric soil of Psammosilene tunicoides.</title>
        <authorList>
            <person name="Huang M.J."/>
            <person name="Fei J.J."/>
            <person name="Salam N."/>
            <person name="Kim C.J."/>
            <person name="Hozzein W.N."/>
            <person name="Xiao M."/>
            <person name="Huang H.Q."/>
            <person name="Li W.J."/>
        </authorList>
    </citation>
    <scope>NUCLEOTIDE SEQUENCE [LARGE SCALE GENOMIC DNA]</scope>
    <source>
        <strain evidence="3 4">YIM T102</strain>
    </source>
</reference>
<name>A0ABS2USN0_9ACTN</name>
<evidence type="ECO:0000256" key="1">
    <source>
        <dbReference type="SAM" id="MobiDB-lite"/>
    </source>
</evidence>
<dbReference type="EMBL" id="JAFEJA010000001">
    <property type="protein sequence ID" value="MBM9620464.1"/>
    <property type="molecule type" value="Genomic_DNA"/>
</dbReference>
<feature type="compositionally biased region" description="Low complexity" evidence="1">
    <location>
        <begin position="150"/>
        <end position="231"/>
    </location>
</feature>
<evidence type="ECO:0000313" key="4">
    <source>
        <dbReference type="Proteomes" id="UP000664109"/>
    </source>
</evidence>
<gene>
    <name evidence="3" type="ORF">JE024_17285</name>
</gene>
<sequence>MAALKVRNLWTAFVTAFFALLASVGLTTATATAATSQPAVATPDEPARAGVRTTGTGVPEQIRRAVPQRLPAARGSRSLPPTMKQRIGAEAHGASPATRRLRDREAEAAAAAETEGRAATVTAAAPAPVAAAVPQRTRRAARLAGSPDLTTAPSGTAPAAAPSVPATTARSAAATRPAAPAASVPSSGSAASPASASSASASRTAASSASASPASASSARAASGSSAPAGTRDAYTVAA</sequence>
<dbReference type="Proteomes" id="UP000664109">
    <property type="component" value="Unassembled WGS sequence"/>
</dbReference>
<evidence type="ECO:0000256" key="2">
    <source>
        <dbReference type="SAM" id="SignalP"/>
    </source>
</evidence>
<protein>
    <submittedName>
        <fullName evidence="3">Uncharacterized protein</fullName>
    </submittedName>
</protein>
<comment type="caution">
    <text evidence="3">The sequence shown here is derived from an EMBL/GenBank/DDBJ whole genome shotgun (WGS) entry which is preliminary data.</text>
</comment>
<keyword evidence="4" id="KW-1185">Reference proteome</keyword>